<feature type="domain" description="Ig-like" evidence="10">
    <location>
        <begin position="695"/>
        <end position="765"/>
    </location>
</feature>
<gene>
    <name evidence="11" type="ORF">TELCIR_05004</name>
</gene>
<dbReference type="Gene3D" id="2.60.40.10">
    <property type="entry name" value="Immunoglobulins"/>
    <property type="match status" value="6"/>
</dbReference>
<keyword evidence="2" id="KW-0723">Serine/threonine-protein kinase</keyword>
<dbReference type="InterPro" id="IPR003598">
    <property type="entry name" value="Ig_sub2"/>
</dbReference>
<dbReference type="OrthoDB" id="2152335at2759"/>
<keyword evidence="5" id="KW-0418">Kinase</keyword>
<dbReference type="EMBL" id="KZ345536">
    <property type="protein sequence ID" value="PIO73038.1"/>
    <property type="molecule type" value="Genomic_DNA"/>
</dbReference>
<dbReference type="FunFam" id="2.60.40.10:FF:001847">
    <property type="entry name" value="Titin homolog"/>
    <property type="match status" value="1"/>
</dbReference>
<dbReference type="SMART" id="SM00408">
    <property type="entry name" value="IGc2"/>
    <property type="match status" value="4"/>
</dbReference>
<dbReference type="GO" id="GO:0005524">
    <property type="term" value="F:ATP binding"/>
    <property type="evidence" value="ECO:0007669"/>
    <property type="project" value="UniProtKB-KW"/>
</dbReference>
<dbReference type="AlphaFoldDB" id="A0A2G9US03"/>
<accession>A0A2G9US03</accession>
<dbReference type="PANTHER" id="PTHR47633:SF4">
    <property type="entry name" value="MYOPALLADIN ISOFORM X1"/>
    <property type="match status" value="1"/>
</dbReference>
<dbReference type="PROSITE" id="PS50011">
    <property type="entry name" value="PROTEIN_KINASE_DOM"/>
    <property type="match status" value="1"/>
</dbReference>
<keyword evidence="4" id="KW-0547">Nucleotide-binding</keyword>
<evidence type="ECO:0000259" key="9">
    <source>
        <dbReference type="PROSITE" id="PS50011"/>
    </source>
</evidence>
<evidence type="ECO:0000256" key="7">
    <source>
        <dbReference type="ARBA" id="ARBA00023319"/>
    </source>
</evidence>
<feature type="domain" description="Ig-like" evidence="10">
    <location>
        <begin position="270"/>
        <end position="338"/>
    </location>
</feature>
<keyword evidence="6" id="KW-0067">ATP-binding</keyword>
<comment type="catalytic activity">
    <reaction evidence="8">
        <text>L-tyrosyl-[protein] + ATP = O-phospho-L-tyrosyl-[protein] + ADP + H(+)</text>
        <dbReference type="Rhea" id="RHEA:10596"/>
        <dbReference type="Rhea" id="RHEA-COMP:10136"/>
        <dbReference type="Rhea" id="RHEA-COMP:20101"/>
        <dbReference type="ChEBI" id="CHEBI:15378"/>
        <dbReference type="ChEBI" id="CHEBI:30616"/>
        <dbReference type="ChEBI" id="CHEBI:46858"/>
        <dbReference type="ChEBI" id="CHEBI:61978"/>
        <dbReference type="ChEBI" id="CHEBI:456216"/>
        <dbReference type="EC" id="2.7.10.1"/>
    </reaction>
</comment>
<dbReference type="PANTHER" id="PTHR47633">
    <property type="entry name" value="IMMUNOGLOBULIN"/>
    <property type="match status" value="1"/>
</dbReference>
<dbReference type="Gene3D" id="1.10.510.10">
    <property type="entry name" value="Transferase(Phosphotransferase) domain 1"/>
    <property type="match status" value="1"/>
</dbReference>
<dbReference type="SMART" id="SM00220">
    <property type="entry name" value="S_TKc"/>
    <property type="match status" value="1"/>
</dbReference>
<dbReference type="InterPro" id="IPR036179">
    <property type="entry name" value="Ig-like_dom_sf"/>
</dbReference>
<proteinExistence type="inferred from homology"/>
<keyword evidence="3" id="KW-0808">Transferase</keyword>
<protein>
    <submittedName>
        <fullName evidence="11">Immunoglobulin I-set domain protein</fullName>
    </submittedName>
</protein>
<dbReference type="InterPro" id="IPR003599">
    <property type="entry name" value="Ig_sub"/>
</dbReference>
<evidence type="ECO:0000256" key="4">
    <source>
        <dbReference type="ARBA" id="ARBA00022741"/>
    </source>
</evidence>
<evidence type="ECO:0000256" key="2">
    <source>
        <dbReference type="ARBA" id="ARBA00022527"/>
    </source>
</evidence>
<dbReference type="PROSITE" id="PS50835">
    <property type="entry name" value="IG_LIKE"/>
    <property type="match status" value="4"/>
</dbReference>
<evidence type="ECO:0000256" key="3">
    <source>
        <dbReference type="ARBA" id="ARBA00022679"/>
    </source>
</evidence>
<dbReference type="PROSITE" id="PS00108">
    <property type="entry name" value="PROTEIN_KINASE_ST"/>
    <property type="match status" value="1"/>
</dbReference>
<sequence length="813" mass="91603">MEDGRPCDLIYSVSGGELFDKIMEDDSLMSEQEVRDYMHQILLGVQHMHKNQIVHLDLKPENILLKSKNSTDVKIIDFGLARKLDPKKSVKLLFGTPEFCAPEVVNYQPVGLGTDMWTIGVISYVLLSGLSPFLGDSDEETLANVSAADWDFDDPSWDDVSDTAKDFICRLMMKDKRRRMTVQEALRHPWITGPLLSAFNDLSEYIKKTQPAEGSGPLPTRQKKNFMSLQRWSDDLLPIGRLAKRGAIFRRLTMDGVFERNITFETEYPPSVKKQLEDIVANVGDLIATLSCNLEGNPEPQIAWFKDNKELVVSSSKYQARCRATNELGSITTKANLTVGKRKAETSPAELLRRKSTKITLEEVELSDSPPAFHHQLTDCSEKLGEQKILCVTNTTLPEPSVEWYHNGDRIHQSDPDYLQKHDKGRYELTILSVCLNDQAVEVPDGHLAPTFDRPLEDVRCGEGSLLRFNVKLTANPPPKIAWYYNGEEIRYTDRYRPQYDDEGRDYSLTVINAQPKDSGEYKVNTDNCDVRCDEGVCTLTVFTATVEDAGCYTCVAENIHGSAESSSIVHIIPPLRKDHFAPKFVELLTNRSVLEHEEIHLECMITGKPAPSITWYKDGLKLMLENRMLHYTDRKGITRLNIMKSIPQDSGEYTCEASNALGKDFTHSQVQVIGNRELLELEVDSIAPVTVECCRVRGDPAPVLCWLHNGRAIQNGPSYRRQSLGDGEARLDIPSVSNPLCGTYTAVASNPFGDAHSSAELKLDQSAQQKRHRDCVSACLQDDENLRHFRRPNELFFIDGNDKPCAERSIDN</sequence>
<dbReference type="GO" id="GO:0004674">
    <property type="term" value="F:protein serine/threonine kinase activity"/>
    <property type="evidence" value="ECO:0007669"/>
    <property type="project" value="UniProtKB-KW"/>
</dbReference>
<organism evidence="11 12">
    <name type="scientific">Teladorsagia circumcincta</name>
    <name type="common">Brown stomach worm</name>
    <name type="synonym">Ostertagia circumcincta</name>
    <dbReference type="NCBI Taxonomy" id="45464"/>
    <lineage>
        <taxon>Eukaryota</taxon>
        <taxon>Metazoa</taxon>
        <taxon>Ecdysozoa</taxon>
        <taxon>Nematoda</taxon>
        <taxon>Chromadorea</taxon>
        <taxon>Rhabditida</taxon>
        <taxon>Rhabditina</taxon>
        <taxon>Rhabditomorpha</taxon>
        <taxon>Strongyloidea</taxon>
        <taxon>Trichostrongylidae</taxon>
        <taxon>Teladorsagia</taxon>
    </lineage>
</organism>
<evidence type="ECO:0000313" key="12">
    <source>
        <dbReference type="Proteomes" id="UP000230423"/>
    </source>
</evidence>
<feature type="domain" description="Ig-like" evidence="10">
    <location>
        <begin position="583"/>
        <end position="674"/>
    </location>
</feature>
<dbReference type="SMART" id="SM00409">
    <property type="entry name" value="IG"/>
    <property type="match status" value="4"/>
</dbReference>
<dbReference type="Pfam" id="PF07679">
    <property type="entry name" value="I-set"/>
    <property type="match status" value="5"/>
</dbReference>
<dbReference type="InterPro" id="IPR013151">
    <property type="entry name" value="Immunoglobulin_dom"/>
</dbReference>
<dbReference type="InterPro" id="IPR011009">
    <property type="entry name" value="Kinase-like_dom_sf"/>
</dbReference>
<dbReference type="InterPro" id="IPR013783">
    <property type="entry name" value="Ig-like_fold"/>
</dbReference>
<keyword evidence="12" id="KW-1185">Reference proteome</keyword>
<evidence type="ECO:0000256" key="6">
    <source>
        <dbReference type="ARBA" id="ARBA00022840"/>
    </source>
</evidence>
<dbReference type="Pfam" id="PF00069">
    <property type="entry name" value="Pkinase"/>
    <property type="match status" value="1"/>
</dbReference>
<evidence type="ECO:0000259" key="10">
    <source>
        <dbReference type="PROSITE" id="PS50835"/>
    </source>
</evidence>
<dbReference type="InterPro" id="IPR013098">
    <property type="entry name" value="Ig_I-set"/>
</dbReference>
<dbReference type="GO" id="GO:0004714">
    <property type="term" value="F:transmembrane receptor protein tyrosine kinase activity"/>
    <property type="evidence" value="ECO:0007669"/>
    <property type="project" value="UniProtKB-EC"/>
</dbReference>
<dbReference type="Pfam" id="PF00047">
    <property type="entry name" value="ig"/>
    <property type="match status" value="1"/>
</dbReference>
<dbReference type="SUPFAM" id="SSF56112">
    <property type="entry name" value="Protein kinase-like (PK-like)"/>
    <property type="match status" value="1"/>
</dbReference>
<evidence type="ECO:0000256" key="1">
    <source>
        <dbReference type="ARBA" id="ARBA00006692"/>
    </source>
</evidence>
<dbReference type="SUPFAM" id="SSF48726">
    <property type="entry name" value="Immunoglobulin"/>
    <property type="match status" value="5"/>
</dbReference>
<evidence type="ECO:0000313" key="11">
    <source>
        <dbReference type="EMBL" id="PIO73038.1"/>
    </source>
</evidence>
<dbReference type="FunFam" id="1.10.510.10:FF:000135">
    <property type="entry name" value="Putative myosin light chain kinase 3"/>
    <property type="match status" value="1"/>
</dbReference>
<feature type="domain" description="Protein kinase" evidence="9">
    <location>
        <begin position="1"/>
        <end position="191"/>
    </location>
</feature>
<dbReference type="InterPro" id="IPR000719">
    <property type="entry name" value="Prot_kinase_dom"/>
</dbReference>
<keyword evidence="7" id="KW-0393">Immunoglobulin domain</keyword>
<dbReference type="InterPro" id="IPR008271">
    <property type="entry name" value="Ser/Thr_kinase_AS"/>
</dbReference>
<reference evidence="11 12" key="1">
    <citation type="submission" date="2015-09" db="EMBL/GenBank/DDBJ databases">
        <title>Draft genome of the parasitic nematode Teladorsagia circumcincta isolate WARC Sus (inbred).</title>
        <authorList>
            <person name="Mitreva M."/>
        </authorList>
    </citation>
    <scope>NUCLEOTIDE SEQUENCE [LARGE SCALE GENOMIC DNA]</scope>
    <source>
        <strain evidence="11 12">S</strain>
    </source>
</reference>
<comment type="similarity">
    <text evidence="1">Belongs to the protein kinase superfamily. CAMK Ser/Thr protein kinase family.</text>
</comment>
<feature type="domain" description="Ig-like" evidence="10">
    <location>
        <begin position="450"/>
        <end position="571"/>
    </location>
</feature>
<name>A0A2G9US03_TELCI</name>
<evidence type="ECO:0000256" key="5">
    <source>
        <dbReference type="ARBA" id="ARBA00022777"/>
    </source>
</evidence>
<dbReference type="InterPro" id="IPR007110">
    <property type="entry name" value="Ig-like_dom"/>
</dbReference>
<evidence type="ECO:0000256" key="8">
    <source>
        <dbReference type="ARBA" id="ARBA00051243"/>
    </source>
</evidence>
<dbReference type="Proteomes" id="UP000230423">
    <property type="component" value="Unassembled WGS sequence"/>
</dbReference>